<organism evidence="7 8">
    <name type="scientific">Cellulomonas humilata</name>
    <dbReference type="NCBI Taxonomy" id="144055"/>
    <lineage>
        <taxon>Bacteria</taxon>
        <taxon>Bacillati</taxon>
        <taxon>Actinomycetota</taxon>
        <taxon>Actinomycetes</taxon>
        <taxon>Micrococcales</taxon>
        <taxon>Cellulomonadaceae</taxon>
        <taxon>Cellulomonas</taxon>
    </lineage>
</organism>
<keyword evidence="4 5" id="KW-0720">Serine protease</keyword>
<accession>A0ABU0EIN9</accession>
<dbReference type="GO" id="GO:0008233">
    <property type="term" value="F:peptidase activity"/>
    <property type="evidence" value="ECO:0007669"/>
    <property type="project" value="UniProtKB-KW"/>
</dbReference>
<keyword evidence="2 5" id="KW-0645">Protease</keyword>
<dbReference type="PANTHER" id="PTHR43806:SF11">
    <property type="entry name" value="CEREVISIN-RELATED"/>
    <property type="match status" value="1"/>
</dbReference>
<keyword evidence="3 5" id="KW-0378">Hydrolase</keyword>
<feature type="active site" description="Charge relay system" evidence="5">
    <location>
        <position position="244"/>
    </location>
</feature>
<dbReference type="InterPro" id="IPR022398">
    <property type="entry name" value="Peptidase_S8_His-AS"/>
</dbReference>
<dbReference type="EMBL" id="JAUSVB010000005">
    <property type="protein sequence ID" value="MDQ0375062.1"/>
    <property type="molecule type" value="Genomic_DNA"/>
</dbReference>
<proteinExistence type="inferred from homology"/>
<feature type="active site" description="Charge relay system" evidence="5">
    <location>
        <position position="463"/>
    </location>
</feature>
<evidence type="ECO:0000313" key="8">
    <source>
        <dbReference type="Proteomes" id="UP001239626"/>
    </source>
</evidence>
<evidence type="ECO:0000256" key="3">
    <source>
        <dbReference type="ARBA" id="ARBA00022801"/>
    </source>
</evidence>
<feature type="active site" description="Charge relay system" evidence="5">
    <location>
        <position position="276"/>
    </location>
</feature>
<comment type="caution">
    <text evidence="7">The sequence shown here is derived from an EMBL/GenBank/DDBJ whole genome shotgun (WGS) entry which is preliminary data.</text>
</comment>
<sequence length="903" mass="95683">MSIFPRRLVHGTGVPMELDDTRLLIATKEPIKQDDLAARLKQARVVLEDAGDEQDARQLERINHTADRFWIRSADREPLDEGRIGLLREVLGDVLAWIGPVYRLGGGQSRSIGRSALVAPLPHVVLVRFRRGVEGPVVRALTSAARGLKVTEDRERSKYLNGLRYFVIDDPAQVNAYQLRDLLLEGQREQVADVRLETMPMVVPAAVIPNDTLWAQQWDMVQIEAPAGWDISTGSASVVVCVLDEGCDLTHPDLVFAGTGINLGSMSGDGSPTGSHGTACAGIVAATFNNSAGVAGVAGSAQILPAAFVTWSDAEIAAGISWATTNGADVISMSFGGYYVDPLIVDPSIVAADAAGLVMAAATHNYDSNSITYPATHPLVIGVGASDQVDDRKSPASPDGETWGSNFGPEISVVAPGVLVPTTDRQGADGYNVDGSGGTWAGVVYPSFGDAAGDYVTVFDGTSAATPHVAGLAALLLSEYPGLTNAEVRRIIERTADKTGTTAYVETAGYDSGTWNQNMGYGRISVRKALDLADLMIRDWPGDTGTEPSAPSGGNFWNFADVVVRIFDDDVFVPSDPLQSQNLEIGQTNYLYVRVRNVGPREARNVTVDARLTPYVGTQFAYPTDWTAVDGTHLAPTPMSATFATIPAGGEEIAKFSISAAQVEVLHSEAWHPCVVTSVNADNDYAFATAAFVSNPVVTRIGNLAQRNLSLINVLADTGAAFPFLAGNALNTDRFLELVINRTALPRAATLVLDLDGANVYFPEVDVDAHVPGGGGGGGGHDGCSSGLVFLDRTRVRTRFGCCEGVLTLEKGSRFDCVDKRRVRDVSVKGGDVVVRGGKRFALITDDIAVVRIEKAAGQLLPLVLEARLPAGVEAGRQLEVSVAQRDESGQVVGGASGLFITA</sequence>
<dbReference type="InterPro" id="IPR050131">
    <property type="entry name" value="Peptidase_S8_subtilisin-like"/>
</dbReference>
<evidence type="ECO:0000256" key="5">
    <source>
        <dbReference type="PROSITE-ProRule" id="PRU01240"/>
    </source>
</evidence>
<evidence type="ECO:0000256" key="1">
    <source>
        <dbReference type="ARBA" id="ARBA00011073"/>
    </source>
</evidence>
<dbReference type="PRINTS" id="PR00723">
    <property type="entry name" value="SUBTILISIN"/>
</dbReference>
<dbReference type="InterPro" id="IPR015500">
    <property type="entry name" value="Peptidase_S8_subtilisin-rel"/>
</dbReference>
<dbReference type="GO" id="GO:0006508">
    <property type="term" value="P:proteolysis"/>
    <property type="evidence" value="ECO:0007669"/>
    <property type="project" value="UniProtKB-KW"/>
</dbReference>
<evidence type="ECO:0000256" key="4">
    <source>
        <dbReference type="ARBA" id="ARBA00022825"/>
    </source>
</evidence>
<dbReference type="InterPro" id="IPR023828">
    <property type="entry name" value="Peptidase_S8_Ser-AS"/>
</dbReference>
<dbReference type="Pfam" id="PF00082">
    <property type="entry name" value="Peptidase_S8"/>
    <property type="match status" value="1"/>
</dbReference>
<dbReference type="RefSeq" id="WP_307493875.1">
    <property type="nucleotide sequence ID" value="NZ_JAUSVB010000005.1"/>
</dbReference>
<feature type="domain" description="Peptidase S8/S53" evidence="6">
    <location>
        <begin position="237"/>
        <end position="522"/>
    </location>
</feature>
<dbReference type="PROSITE" id="PS51892">
    <property type="entry name" value="SUBTILASE"/>
    <property type="match status" value="1"/>
</dbReference>
<name>A0ABU0EIN9_9CELL</name>
<protein>
    <submittedName>
        <fullName evidence="7">Subtilisin family serine protease</fullName>
    </submittedName>
</protein>
<evidence type="ECO:0000313" key="7">
    <source>
        <dbReference type="EMBL" id="MDQ0375062.1"/>
    </source>
</evidence>
<dbReference type="PROSITE" id="PS00138">
    <property type="entry name" value="SUBTILASE_SER"/>
    <property type="match status" value="1"/>
</dbReference>
<dbReference type="PANTHER" id="PTHR43806">
    <property type="entry name" value="PEPTIDASE S8"/>
    <property type="match status" value="1"/>
</dbReference>
<evidence type="ECO:0000259" key="6">
    <source>
        <dbReference type="Pfam" id="PF00082"/>
    </source>
</evidence>
<dbReference type="SUPFAM" id="SSF52743">
    <property type="entry name" value="Subtilisin-like"/>
    <property type="match status" value="1"/>
</dbReference>
<dbReference type="PROSITE" id="PS00137">
    <property type="entry name" value="SUBTILASE_HIS"/>
    <property type="match status" value="1"/>
</dbReference>
<evidence type="ECO:0000256" key="2">
    <source>
        <dbReference type="ARBA" id="ARBA00022670"/>
    </source>
</evidence>
<dbReference type="Gene3D" id="3.40.50.200">
    <property type="entry name" value="Peptidase S8/S53 domain"/>
    <property type="match status" value="1"/>
</dbReference>
<keyword evidence="8" id="KW-1185">Reference proteome</keyword>
<reference evidence="7 8" key="1">
    <citation type="submission" date="2023-07" db="EMBL/GenBank/DDBJ databases">
        <title>Sorghum-associated microbial communities from plants grown in Nebraska, USA.</title>
        <authorList>
            <person name="Schachtman D."/>
        </authorList>
    </citation>
    <scope>NUCLEOTIDE SEQUENCE [LARGE SCALE GENOMIC DNA]</scope>
    <source>
        <strain evidence="7 8">BE332</strain>
    </source>
</reference>
<dbReference type="InterPro" id="IPR036852">
    <property type="entry name" value="Peptidase_S8/S53_dom_sf"/>
</dbReference>
<gene>
    <name evidence="7" type="ORF">J2X26_003392</name>
</gene>
<dbReference type="Proteomes" id="UP001239626">
    <property type="component" value="Unassembled WGS sequence"/>
</dbReference>
<comment type="similarity">
    <text evidence="1 5">Belongs to the peptidase S8 family.</text>
</comment>
<dbReference type="InterPro" id="IPR000209">
    <property type="entry name" value="Peptidase_S8/S53_dom"/>
</dbReference>